<accession>A0A2P6RNZ1</accession>
<organism evidence="1 2">
    <name type="scientific">Rosa chinensis</name>
    <name type="common">China rose</name>
    <dbReference type="NCBI Taxonomy" id="74649"/>
    <lineage>
        <taxon>Eukaryota</taxon>
        <taxon>Viridiplantae</taxon>
        <taxon>Streptophyta</taxon>
        <taxon>Embryophyta</taxon>
        <taxon>Tracheophyta</taxon>
        <taxon>Spermatophyta</taxon>
        <taxon>Magnoliopsida</taxon>
        <taxon>eudicotyledons</taxon>
        <taxon>Gunneridae</taxon>
        <taxon>Pentapetalae</taxon>
        <taxon>rosids</taxon>
        <taxon>fabids</taxon>
        <taxon>Rosales</taxon>
        <taxon>Rosaceae</taxon>
        <taxon>Rosoideae</taxon>
        <taxon>Rosoideae incertae sedis</taxon>
        <taxon>Rosa</taxon>
    </lineage>
</organism>
<sequence>MTQSHTKAIREVYIFQLFVNDAHCLWESEGFFFFSLFQTPLVLIFGPAICDISRIDDVVITPKGLRKGWFHSQEVSV</sequence>
<dbReference type="EMBL" id="PDCK01000040">
    <property type="protein sequence ID" value="PRQ48152.1"/>
    <property type="molecule type" value="Genomic_DNA"/>
</dbReference>
<evidence type="ECO:0000313" key="1">
    <source>
        <dbReference type="EMBL" id="PRQ48152.1"/>
    </source>
</evidence>
<dbReference type="AlphaFoldDB" id="A0A2P6RNZ1"/>
<protein>
    <submittedName>
        <fullName evidence="1">Uncharacterized protein</fullName>
    </submittedName>
</protein>
<evidence type="ECO:0000313" key="2">
    <source>
        <dbReference type="Proteomes" id="UP000238479"/>
    </source>
</evidence>
<keyword evidence="2" id="KW-1185">Reference proteome</keyword>
<dbReference type="Proteomes" id="UP000238479">
    <property type="component" value="Chromosome 2"/>
</dbReference>
<dbReference type="Gramene" id="PRQ48152">
    <property type="protein sequence ID" value="PRQ48152"/>
    <property type="gene ID" value="RchiOBHm_Chr2g0107501"/>
</dbReference>
<comment type="caution">
    <text evidence="1">The sequence shown here is derived from an EMBL/GenBank/DDBJ whole genome shotgun (WGS) entry which is preliminary data.</text>
</comment>
<reference evidence="1 2" key="1">
    <citation type="journal article" date="2018" name="Nat. Genet.">
        <title>The Rosa genome provides new insights in the design of modern roses.</title>
        <authorList>
            <person name="Bendahmane M."/>
        </authorList>
    </citation>
    <scope>NUCLEOTIDE SEQUENCE [LARGE SCALE GENOMIC DNA]</scope>
    <source>
        <strain evidence="2">cv. Old Blush</strain>
    </source>
</reference>
<gene>
    <name evidence="1" type="ORF">RchiOBHm_Chr2g0107501</name>
</gene>
<name>A0A2P6RNZ1_ROSCH</name>
<proteinExistence type="predicted"/>